<feature type="region of interest" description="Disordered" evidence="4">
    <location>
        <begin position="58"/>
        <end position="77"/>
    </location>
</feature>
<keyword evidence="3" id="KW-0862">Zinc</keyword>
<sequence>MRVLPTVSRANPQWMETNFDELEGASHLSCAELRRRLHETDAIVQSIDGLIRSMVSTAGRNTQSREQEAQNSPVQLPDFRWGGHTKRRWSTSEYDESYSLLDYQDLRFARSGIESFDFGVSCSVIDKLSNGVAKFFASLVRPLPTPTETDESRTVLENDSLTEPVGTGTPEAIEEQEGTGTTDRELRHRSASVDESETSDTETNLTEPNSNRRVVFADLVDDVADLIDDDDGAQNRTRVPPDRQASSLTDYRTIVLTKEDPDSDEDESNMSHWGFELVVWTHESGCLRVGQVQPRSPAFEGDLQEHDIIQSVDGELVSDDVAAFVDRCIRQEESVLTIVVERDPRVQPPRRLPRNPRVERTVTLNDIYEEGPPWTELTIVQTAVIKMALSKNLPALARRLLCPSLSWDEALIVCNRLRGRIADLQSVASITDELWRRIIRLDNERSLSEDGEVVIREGGNEYKIPTARLPLDAIAENFFRARNAVGSSPSPVDVANHPATRIDGNGAADTVEGHRIRGGGEPSHKHGLGILSHSKWMHQAVWGQAVFDGDDLSKFVAFVNEQPDGENAPTAKVNVSVIWIRDFDFENSGPLLPVAYDIEAEIADLFLVVVGSAESAIAEQFLASQEEDGRPQIRYFDPSDLTLLAEKAWEEQARKFVLRQSARVLGQLSLGRLPDGRSLLWLASDCCALFVVGDEQVDTAAGEAHIEKASPCGWGCGRFNDLPNHLRGTHSYFEEDAFFDDIRRTSSKKEITRLLAHLSKRIVTDCPGLWAYVEEVLSNDQTGVNKDGKKLLVLSPTKLLQFDRFQNLQLRPVNMKGANGMKTKEALSLVTKIMLLFKVDGSSRLQNFSYFNCSESSPFQEETKQRASPAQCACFGELCSKVKLSVDCDLCSVFGERTFRCGKHSSAPLDYRSLGCSTVNKKTQSILSDDSTIRTPSMLQRSKSLMLELAKSMPSEIRWTTPLQEMGTSKSMWEEKEFQAWCYFVEQSLGVRQIAQALIVLVSSVNKFKLPAWWRASHGGWSQALVLTRLKSVSSLSLHLYVLDAAIAEAEATRNAGQADAGSHVGYRARRLVEKAVAAGVPVHTDEHSDACIGCQKIGCDLRCKFCSNSQHGSCVEPPITEQSSVEDWVCDACATDITELV</sequence>
<dbReference type="EMBL" id="HBGK01038054">
    <property type="protein sequence ID" value="CAD9296973.1"/>
    <property type="molecule type" value="Transcribed_RNA"/>
</dbReference>
<protein>
    <recommendedName>
        <fullName evidence="8">PHD-type domain-containing protein</fullName>
    </recommendedName>
</protein>
<dbReference type="InterPro" id="IPR013083">
    <property type="entry name" value="Znf_RING/FYVE/PHD"/>
</dbReference>
<feature type="region of interest" description="Disordered" evidence="4">
    <location>
        <begin position="143"/>
        <end position="212"/>
    </location>
</feature>
<feature type="region of interest" description="Disordered" evidence="4">
    <location>
        <begin position="228"/>
        <end position="252"/>
    </location>
</feature>
<reference evidence="7" key="1">
    <citation type="submission" date="2021-01" db="EMBL/GenBank/DDBJ databases">
        <authorList>
            <person name="Corre E."/>
            <person name="Pelletier E."/>
            <person name="Niang G."/>
            <person name="Scheremetjew M."/>
            <person name="Finn R."/>
            <person name="Kale V."/>
            <person name="Holt S."/>
            <person name="Cochrane G."/>
            <person name="Meng A."/>
            <person name="Brown T."/>
            <person name="Cohen L."/>
        </authorList>
    </citation>
    <scope>NUCLEOTIDE SEQUENCE</scope>
    <source>
        <strain evidence="7">CCMP 410</strain>
    </source>
</reference>
<evidence type="ECO:0000256" key="4">
    <source>
        <dbReference type="SAM" id="MobiDB-lite"/>
    </source>
</evidence>
<dbReference type="SMART" id="SM00249">
    <property type="entry name" value="PHD"/>
    <property type="match status" value="1"/>
</dbReference>
<accession>A0A7S1YFT5</accession>
<evidence type="ECO:0000259" key="6">
    <source>
        <dbReference type="SMART" id="SM00249"/>
    </source>
</evidence>
<feature type="compositionally biased region" description="Basic and acidic residues" evidence="4">
    <location>
        <begin position="182"/>
        <end position="192"/>
    </location>
</feature>
<dbReference type="InterPro" id="IPR011011">
    <property type="entry name" value="Znf_FYVE_PHD"/>
</dbReference>
<gene>
    <name evidence="7" type="ORF">GOCE00092_LOCUS19740</name>
</gene>
<dbReference type="AlphaFoldDB" id="A0A7S1YFT5"/>
<dbReference type="PROSITE" id="PS01359">
    <property type="entry name" value="ZF_PHD_1"/>
    <property type="match status" value="1"/>
</dbReference>
<dbReference type="Gene3D" id="2.30.42.10">
    <property type="match status" value="1"/>
</dbReference>
<proteinExistence type="predicted"/>
<dbReference type="SUPFAM" id="SSF50156">
    <property type="entry name" value="PDZ domain-like"/>
    <property type="match status" value="1"/>
</dbReference>
<dbReference type="InterPro" id="IPR001965">
    <property type="entry name" value="Znf_PHD"/>
</dbReference>
<evidence type="ECO:0008006" key="8">
    <source>
        <dbReference type="Google" id="ProtNLM"/>
    </source>
</evidence>
<feature type="compositionally biased region" description="Polar residues" evidence="4">
    <location>
        <begin position="201"/>
        <end position="212"/>
    </location>
</feature>
<feature type="domain" description="PDZ" evidence="5">
    <location>
        <begin position="271"/>
        <end position="344"/>
    </location>
</feature>
<dbReference type="InterPro" id="IPR036034">
    <property type="entry name" value="PDZ_sf"/>
</dbReference>
<dbReference type="GO" id="GO:0008270">
    <property type="term" value="F:zinc ion binding"/>
    <property type="evidence" value="ECO:0007669"/>
    <property type="project" value="UniProtKB-KW"/>
</dbReference>
<dbReference type="CDD" id="cd15489">
    <property type="entry name" value="PHD_SF"/>
    <property type="match status" value="1"/>
</dbReference>
<keyword evidence="1" id="KW-0479">Metal-binding</keyword>
<dbReference type="InterPro" id="IPR019786">
    <property type="entry name" value="Zinc_finger_PHD-type_CS"/>
</dbReference>
<name>A0A7S1YFT5_9STRA</name>
<organism evidence="7">
    <name type="scientific">Grammatophora oceanica</name>
    <dbReference type="NCBI Taxonomy" id="210454"/>
    <lineage>
        <taxon>Eukaryota</taxon>
        <taxon>Sar</taxon>
        <taxon>Stramenopiles</taxon>
        <taxon>Ochrophyta</taxon>
        <taxon>Bacillariophyta</taxon>
        <taxon>Fragilariophyceae</taxon>
        <taxon>Fragilariophycidae</taxon>
        <taxon>Rhabdonematales</taxon>
        <taxon>Grammatophoraceae</taxon>
        <taxon>Grammatophora</taxon>
    </lineage>
</organism>
<keyword evidence="2" id="KW-0863">Zinc-finger</keyword>
<dbReference type="SMART" id="SM00228">
    <property type="entry name" value="PDZ"/>
    <property type="match status" value="1"/>
</dbReference>
<evidence type="ECO:0000256" key="2">
    <source>
        <dbReference type="ARBA" id="ARBA00022771"/>
    </source>
</evidence>
<dbReference type="Gene3D" id="3.30.40.10">
    <property type="entry name" value="Zinc/RING finger domain, C3HC4 (zinc finger)"/>
    <property type="match status" value="1"/>
</dbReference>
<dbReference type="SUPFAM" id="SSF57903">
    <property type="entry name" value="FYVE/PHD zinc finger"/>
    <property type="match status" value="1"/>
</dbReference>
<evidence type="ECO:0000313" key="7">
    <source>
        <dbReference type="EMBL" id="CAD9296973.1"/>
    </source>
</evidence>
<dbReference type="InterPro" id="IPR001478">
    <property type="entry name" value="PDZ"/>
</dbReference>
<evidence type="ECO:0000259" key="5">
    <source>
        <dbReference type="SMART" id="SM00228"/>
    </source>
</evidence>
<evidence type="ECO:0000256" key="3">
    <source>
        <dbReference type="ARBA" id="ARBA00022833"/>
    </source>
</evidence>
<feature type="domain" description="Zinc finger PHD-type" evidence="6">
    <location>
        <begin position="1091"/>
        <end position="1135"/>
    </location>
</feature>
<evidence type="ECO:0000256" key="1">
    <source>
        <dbReference type="ARBA" id="ARBA00022723"/>
    </source>
</evidence>